<dbReference type="AlphaFoldDB" id="K9W008"/>
<sequence length="326" mass="37590">MIAKTNTLGDWGYIAIEQHLHKILKHEEDVLNDRDPEALHQMRVGMRRLRSAVTGFQVVLDLPKAAAEKKIGKIARILGELRDLDVLKETLLNEYEPELPKSEQKYLKQVLNYLGKQRKQALTKVQSALESKSYQHLKKALKKWLDEPQYLGVAQLPIYEVLPDLLLPSVSEFLLHPGWLVGVQVAEGKIGVSKAMPQSEVEQLLIDQGKLLHSLRKETKRSRYQMELFTEFYGSKYLAHLEDLKEIQKILGEIQDSVVLSEFITAALDSDSKKQLPTLVKQLLQNSYKSWQHWQFLQNKYLNAETRTSFRLELLNPIEQPSDLTK</sequence>
<dbReference type="Gene3D" id="1.40.20.10">
    <property type="entry name" value="CHAD domain"/>
    <property type="match status" value="1"/>
</dbReference>
<gene>
    <name evidence="2" type="ORF">Cri9333_2882</name>
</gene>
<dbReference type="STRING" id="1173022.Cri9333_2882"/>
<dbReference type="Proteomes" id="UP000010472">
    <property type="component" value="Chromosome"/>
</dbReference>
<evidence type="ECO:0000313" key="2">
    <source>
        <dbReference type="EMBL" id="AFZ13723.1"/>
    </source>
</evidence>
<dbReference type="PROSITE" id="PS51708">
    <property type="entry name" value="CHAD"/>
    <property type="match status" value="1"/>
</dbReference>
<proteinExistence type="predicted"/>
<dbReference type="HOGENOM" id="CLU_073332_0_0_3"/>
<dbReference type="PATRIC" id="fig|1173022.3.peg.3118"/>
<dbReference type="InterPro" id="IPR007899">
    <property type="entry name" value="CHAD_dom"/>
</dbReference>
<organism evidence="2 3">
    <name type="scientific">Crinalium epipsammum PCC 9333</name>
    <dbReference type="NCBI Taxonomy" id="1173022"/>
    <lineage>
        <taxon>Bacteria</taxon>
        <taxon>Bacillati</taxon>
        <taxon>Cyanobacteriota</taxon>
        <taxon>Cyanophyceae</taxon>
        <taxon>Gomontiellales</taxon>
        <taxon>Gomontiellaceae</taxon>
        <taxon>Crinalium</taxon>
    </lineage>
</organism>
<dbReference type="EMBL" id="CP003620">
    <property type="protein sequence ID" value="AFZ13723.1"/>
    <property type="molecule type" value="Genomic_DNA"/>
</dbReference>
<dbReference type="PANTHER" id="PTHR39339:SF1">
    <property type="entry name" value="CHAD DOMAIN-CONTAINING PROTEIN"/>
    <property type="match status" value="1"/>
</dbReference>
<dbReference type="InterPro" id="IPR038186">
    <property type="entry name" value="CHAD_dom_sf"/>
</dbReference>
<name>K9W008_9CYAN</name>
<dbReference type="OrthoDB" id="9777271at2"/>
<dbReference type="eggNOG" id="COG5607">
    <property type="taxonomic scope" value="Bacteria"/>
</dbReference>
<dbReference type="SMART" id="SM00880">
    <property type="entry name" value="CHAD"/>
    <property type="match status" value="1"/>
</dbReference>
<evidence type="ECO:0000259" key="1">
    <source>
        <dbReference type="PROSITE" id="PS51708"/>
    </source>
</evidence>
<protein>
    <submittedName>
        <fullName evidence="2">CHAD domain containing protein</fullName>
    </submittedName>
</protein>
<dbReference type="PANTHER" id="PTHR39339">
    <property type="entry name" value="SLR1444 PROTEIN"/>
    <property type="match status" value="1"/>
</dbReference>
<accession>K9W008</accession>
<reference evidence="2 3" key="1">
    <citation type="submission" date="2012-06" db="EMBL/GenBank/DDBJ databases">
        <title>Finished chromosome of genome of Crinalium epipsammum PCC 9333.</title>
        <authorList>
            <consortium name="US DOE Joint Genome Institute"/>
            <person name="Gugger M."/>
            <person name="Coursin T."/>
            <person name="Rippka R."/>
            <person name="Tandeau De Marsac N."/>
            <person name="Huntemann M."/>
            <person name="Wei C.-L."/>
            <person name="Han J."/>
            <person name="Detter J.C."/>
            <person name="Han C."/>
            <person name="Tapia R."/>
            <person name="Davenport K."/>
            <person name="Daligault H."/>
            <person name="Erkkila T."/>
            <person name="Gu W."/>
            <person name="Munk A.C.C."/>
            <person name="Teshima H."/>
            <person name="Xu Y."/>
            <person name="Chain P."/>
            <person name="Chen A."/>
            <person name="Krypides N."/>
            <person name="Mavromatis K."/>
            <person name="Markowitz V."/>
            <person name="Szeto E."/>
            <person name="Ivanova N."/>
            <person name="Mikhailova N."/>
            <person name="Ovchinnikova G."/>
            <person name="Pagani I."/>
            <person name="Pati A."/>
            <person name="Goodwin L."/>
            <person name="Peters L."/>
            <person name="Pitluck S."/>
            <person name="Woyke T."/>
            <person name="Kerfeld C."/>
        </authorList>
    </citation>
    <scope>NUCLEOTIDE SEQUENCE [LARGE SCALE GENOMIC DNA]</scope>
    <source>
        <strain evidence="2 3">PCC 9333</strain>
    </source>
</reference>
<evidence type="ECO:0000313" key="3">
    <source>
        <dbReference type="Proteomes" id="UP000010472"/>
    </source>
</evidence>
<dbReference type="KEGG" id="cep:Cri9333_2882"/>
<dbReference type="Pfam" id="PF05235">
    <property type="entry name" value="CHAD"/>
    <property type="match status" value="1"/>
</dbReference>
<feature type="domain" description="CHAD" evidence="1">
    <location>
        <begin position="5"/>
        <end position="307"/>
    </location>
</feature>
<keyword evidence="3" id="KW-1185">Reference proteome</keyword>